<evidence type="ECO:0000313" key="2">
    <source>
        <dbReference type="Proteomes" id="UP000076482"/>
    </source>
</evidence>
<name>A0A161SYG1_BACCE</name>
<sequence>MNHEFLKQLFQNYSQPLQQIVENWNGNNTDEIERQIDETFRYLYQQRDQLPSFLIPNVKQESQELTTEINYKSFVGQVVTLTQLIKGGKIDKLFGDSDYMITQNTINKLSLTHGDKLLIRNFREFEDGKGRFEFDLHEKVNHPTPYRVQVNFCYVKTENGQPYDYKDLNGTLEKFPTPLPIMHKGDIKEFYPKDGDCIDIAFNTSNPVETVRVLDKHKNNPEDFNNSLSRFFMPEAVKEEQEEYDTTFSSFSYAKPKTTPKRKTIKNSDKTSKELDVIQTLDLHLFENRRIVVVGGDTAHNNFNSALKQLSAKAEMKYELLSCDSNLNTLENSIRTADVCILNIQVNNRKTSSDVKKLCDKHNVEVTSMTHGGPTQLLLKVEELLIRKNQKESAS</sequence>
<dbReference type="EMBL" id="LJKE01000015">
    <property type="protein sequence ID" value="KZD71975.1"/>
    <property type="molecule type" value="Genomic_DNA"/>
</dbReference>
<dbReference type="Proteomes" id="UP000076482">
    <property type="component" value="Unassembled WGS sequence"/>
</dbReference>
<dbReference type="RefSeq" id="WP_063259665.1">
    <property type="nucleotide sequence ID" value="NZ_LJKE01000015.1"/>
</dbReference>
<dbReference type="PATRIC" id="fig|1396.535.peg.4187"/>
<reference evidence="1 2" key="1">
    <citation type="submission" date="2015-09" db="EMBL/GenBank/DDBJ databases">
        <title>Bacillus cereus food isolates.</title>
        <authorList>
            <person name="Boekhorst J."/>
        </authorList>
    </citation>
    <scope>NUCLEOTIDE SEQUENCE [LARGE SCALE GENOMIC DNA]</scope>
    <source>
        <strain evidence="1 2">B4088</strain>
    </source>
</reference>
<protein>
    <submittedName>
        <fullName evidence="1">Uncharacterized protein</fullName>
    </submittedName>
</protein>
<evidence type="ECO:0000313" key="1">
    <source>
        <dbReference type="EMBL" id="KZD71975.1"/>
    </source>
</evidence>
<accession>A0A161SYG1</accession>
<comment type="caution">
    <text evidence="1">The sequence shown here is derived from an EMBL/GenBank/DDBJ whole genome shotgun (WGS) entry which is preliminary data.</text>
</comment>
<proteinExistence type="predicted"/>
<organism evidence="1 2">
    <name type="scientific">Bacillus cereus</name>
    <dbReference type="NCBI Taxonomy" id="1396"/>
    <lineage>
        <taxon>Bacteria</taxon>
        <taxon>Bacillati</taxon>
        <taxon>Bacillota</taxon>
        <taxon>Bacilli</taxon>
        <taxon>Bacillales</taxon>
        <taxon>Bacillaceae</taxon>
        <taxon>Bacillus</taxon>
        <taxon>Bacillus cereus group</taxon>
    </lineage>
</organism>
<dbReference type="AlphaFoldDB" id="A0A161SYG1"/>
<gene>
    <name evidence="1" type="ORF">B4088_0436</name>
</gene>